<dbReference type="PANTHER" id="PTHR24279">
    <property type="entry name" value="CYTOCHROME P450"/>
    <property type="match status" value="1"/>
</dbReference>
<evidence type="ECO:0000256" key="6">
    <source>
        <dbReference type="ARBA" id="ARBA00023004"/>
    </source>
</evidence>
<feature type="binding site" description="axial binding residue" evidence="8">
    <location>
        <position position="459"/>
    </location>
    <ligand>
        <name>heme</name>
        <dbReference type="ChEBI" id="CHEBI:30413"/>
    </ligand>
    <ligandPart>
        <name>Fe</name>
        <dbReference type="ChEBI" id="CHEBI:18248"/>
    </ligandPart>
</feature>
<keyword evidence="3 8" id="KW-0349">Heme</keyword>
<evidence type="ECO:0000256" key="2">
    <source>
        <dbReference type="ARBA" id="ARBA00010617"/>
    </source>
</evidence>
<name>A0A8S1DFM0_9INSE</name>
<evidence type="ECO:0000256" key="3">
    <source>
        <dbReference type="ARBA" id="ARBA00022617"/>
    </source>
</evidence>
<dbReference type="InterPro" id="IPR001128">
    <property type="entry name" value="Cyt_P450"/>
</dbReference>
<dbReference type="AlphaFoldDB" id="A0A8S1DFM0"/>
<dbReference type="Gene3D" id="1.10.630.10">
    <property type="entry name" value="Cytochrome P450"/>
    <property type="match status" value="1"/>
</dbReference>
<reference evidence="10 11" key="1">
    <citation type="submission" date="2020-04" db="EMBL/GenBank/DDBJ databases">
        <authorList>
            <person name="Alioto T."/>
            <person name="Alioto T."/>
            <person name="Gomez Garrido J."/>
        </authorList>
    </citation>
    <scope>NUCLEOTIDE SEQUENCE [LARGE SCALE GENOMIC DNA]</scope>
</reference>
<dbReference type="CDD" id="cd11054">
    <property type="entry name" value="CYP24A1-like"/>
    <property type="match status" value="1"/>
</dbReference>
<dbReference type="EMBL" id="CADEPI010000227">
    <property type="protein sequence ID" value="CAB3381198.1"/>
    <property type="molecule type" value="Genomic_DNA"/>
</dbReference>
<comment type="similarity">
    <text evidence="2 9">Belongs to the cytochrome P450 family.</text>
</comment>
<keyword evidence="5 9" id="KW-0560">Oxidoreductase</keyword>
<keyword evidence="6 8" id="KW-0408">Iron</keyword>
<dbReference type="SUPFAM" id="SSF48264">
    <property type="entry name" value="Cytochrome P450"/>
    <property type="match status" value="1"/>
</dbReference>
<comment type="caution">
    <text evidence="10">The sequence shown here is derived from an EMBL/GenBank/DDBJ whole genome shotgun (WGS) entry which is preliminary data.</text>
</comment>
<protein>
    <recommendedName>
        <fullName evidence="12">Cytochrome P450 302a1, mitochondrial</fullName>
    </recommendedName>
</protein>
<evidence type="ECO:0000256" key="5">
    <source>
        <dbReference type="ARBA" id="ARBA00023002"/>
    </source>
</evidence>
<comment type="cofactor">
    <cofactor evidence="1 8">
        <name>heme</name>
        <dbReference type="ChEBI" id="CHEBI:30413"/>
    </cofactor>
</comment>
<dbReference type="PRINTS" id="PR00385">
    <property type="entry name" value="P450"/>
</dbReference>
<evidence type="ECO:0000256" key="9">
    <source>
        <dbReference type="RuleBase" id="RU000461"/>
    </source>
</evidence>
<evidence type="ECO:0000256" key="1">
    <source>
        <dbReference type="ARBA" id="ARBA00001971"/>
    </source>
</evidence>
<dbReference type="Proteomes" id="UP000494165">
    <property type="component" value="Unassembled WGS sequence"/>
</dbReference>
<dbReference type="InterPro" id="IPR036396">
    <property type="entry name" value="Cyt_P450_sf"/>
</dbReference>
<dbReference type="OrthoDB" id="3945418at2759"/>
<dbReference type="GO" id="GO:0020037">
    <property type="term" value="F:heme binding"/>
    <property type="evidence" value="ECO:0007669"/>
    <property type="project" value="InterPro"/>
</dbReference>
<dbReference type="GO" id="GO:0016705">
    <property type="term" value="F:oxidoreductase activity, acting on paired donors, with incorporation or reduction of molecular oxygen"/>
    <property type="evidence" value="ECO:0007669"/>
    <property type="project" value="InterPro"/>
</dbReference>
<dbReference type="GO" id="GO:0005506">
    <property type="term" value="F:iron ion binding"/>
    <property type="evidence" value="ECO:0007669"/>
    <property type="project" value="InterPro"/>
</dbReference>
<evidence type="ECO:0000313" key="11">
    <source>
        <dbReference type="Proteomes" id="UP000494165"/>
    </source>
</evidence>
<keyword evidence="4 8" id="KW-0479">Metal-binding</keyword>
<proteinExistence type="inferred from homology"/>
<sequence>MMQKYLQVGAGNPRRRFLIAVARYLSNGDTFRPFQDIPGPRSFPIIGTLYKYFPVIGDYQFERLHRNGEKKLAQYGKIVREEIVKGTNLVWLFDPVDIETLFRHGEGKHPQRLSHLAVLHFRLTRREVYNTGGLLPTNGPDWARLRTVFQKSLSKPQNVRIYIPMMDEVLRDFVKLIERTACRSPVEDFLNELSRLSLEQTGLVAFDERLGGIAEEPMLLCEKLLEAALTINSCVLGTDQGLHLWKKFKTPLYKKMERAMLHLEKVAIEFVERKKAHLETNKTADNRVGQSLSLLEQFLQSPDLDRKDVIGMVVDMLLAGADTTAYSSSFALYHLATNPEKQRLLHEEARSLLPTPDSRITTQTLSDAAYTKAVLKESLRLNPISVGVGRILQHDSVFSGYNVPKGTVVVTQNQVSCRQPSNFKRPNDFLPERWLRGHELNEPVHPYLTLPFGHGPRACIAKLLAEQNIQMMLLRIAREFHITWEGHDSLDSISLLINKPDRPLRLQFHKI</sequence>
<dbReference type="PRINTS" id="PR00463">
    <property type="entry name" value="EP450I"/>
</dbReference>
<dbReference type="PROSITE" id="PS00086">
    <property type="entry name" value="CYTOCHROME_P450"/>
    <property type="match status" value="1"/>
</dbReference>
<dbReference type="InterPro" id="IPR017972">
    <property type="entry name" value="Cyt_P450_CS"/>
</dbReference>
<dbReference type="GO" id="GO:0004497">
    <property type="term" value="F:monooxygenase activity"/>
    <property type="evidence" value="ECO:0007669"/>
    <property type="project" value="UniProtKB-KW"/>
</dbReference>
<evidence type="ECO:0008006" key="12">
    <source>
        <dbReference type="Google" id="ProtNLM"/>
    </source>
</evidence>
<dbReference type="FunFam" id="1.10.630.10:FF:000006">
    <property type="entry name" value="Cytochrome P450 302a1, mitochondrial"/>
    <property type="match status" value="1"/>
</dbReference>
<keyword evidence="11" id="KW-1185">Reference proteome</keyword>
<dbReference type="InterPro" id="IPR002401">
    <property type="entry name" value="Cyt_P450_E_grp-I"/>
</dbReference>
<evidence type="ECO:0000256" key="4">
    <source>
        <dbReference type="ARBA" id="ARBA00022723"/>
    </source>
</evidence>
<evidence type="ECO:0000256" key="7">
    <source>
        <dbReference type="ARBA" id="ARBA00023033"/>
    </source>
</evidence>
<evidence type="ECO:0000256" key="8">
    <source>
        <dbReference type="PIRSR" id="PIRSR602401-1"/>
    </source>
</evidence>
<organism evidence="10 11">
    <name type="scientific">Cloeon dipterum</name>
    <dbReference type="NCBI Taxonomy" id="197152"/>
    <lineage>
        <taxon>Eukaryota</taxon>
        <taxon>Metazoa</taxon>
        <taxon>Ecdysozoa</taxon>
        <taxon>Arthropoda</taxon>
        <taxon>Hexapoda</taxon>
        <taxon>Insecta</taxon>
        <taxon>Pterygota</taxon>
        <taxon>Palaeoptera</taxon>
        <taxon>Ephemeroptera</taxon>
        <taxon>Pisciforma</taxon>
        <taxon>Baetidae</taxon>
        <taxon>Cloeon</taxon>
    </lineage>
</organism>
<accession>A0A8S1DFM0</accession>
<gene>
    <name evidence="10" type="ORF">CLODIP_2_CD05613</name>
</gene>
<dbReference type="InterPro" id="IPR050479">
    <property type="entry name" value="CYP11_CYP27_families"/>
</dbReference>
<evidence type="ECO:0000313" key="10">
    <source>
        <dbReference type="EMBL" id="CAB3381198.1"/>
    </source>
</evidence>
<dbReference type="PANTHER" id="PTHR24279:SF120">
    <property type="entry name" value="CYTOCHROME P450"/>
    <property type="match status" value="1"/>
</dbReference>
<keyword evidence="7 9" id="KW-0503">Monooxygenase</keyword>
<dbReference type="Pfam" id="PF00067">
    <property type="entry name" value="p450"/>
    <property type="match status" value="1"/>
</dbReference>